<dbReference type="EMBL" id="CABIKO010000968">
    <property type="protein sequence ID" value="VVA40369.1"/>
    <property type="molecule type" value="Genomic_DNA"/>
</dbReference>
<dbReference type="Gramene" id="VVA40369">
    <property type="protein sequence ID" value="VVA40369"/>
    <property type="gene ID" value="Prudul26B019691"/>
</dbReference>
<dbReference type="Pfam" id="PF07727">
    <property type="entry name" value="RVT_2"/>
    <property type="match status" value="1"/>
</dbReference>
<feature type="non-terminal residue" evidence="2">
    <location>
        <position position="1"/>
    </location>
</feature>
<dbReference type="InParanoid" id="A0A5E4GKL2"/>
<sequence>WVFTLKHKANGSIDRNKARLVANGYTQTYGVDYLETFAPVAKLNIVRVLLFLAANRDWPLLQFDVKNAFLHGDLNEEIYMDLPPGIPVTSKEGV</sequence>
<name>A0A5E4GKL2_PRUDU</name>
<evidence type="ECO:0000313" key="2">
    <source>
        <dbReference type="EMBL" id="VVA40369.1"/>
    </source>
</evidence>
<dbReference type="PANTHER" id="PTHR43383">
    <property type="entry name" value="NODULIN 6"/>
    <property type="match status" value="1"/>
</dbReference>
<feature type="non-terminal residue" evidence="2">
    <location>
        <position position="94"/>
    </location>
</feature>
<organism evidence="2 3">
    <name type="scientific">Prunus dulcis</name>
    <name type="common">Almond</name>
    <name type="synonym">Amygdalus dulcis</name>
    <dbReference type="NCBI Taxonomy" id="3755"/>
    <lineage>
        <taxon>Eukaryota</taxon>
        <taxon>Viridiplantae</taxon>
        <taxon>Streptophyta</taxon>
        <taxon>Embryophyta</taxon>
        <taxon>Tracheophyta</taxon>
        <taxon>Spermatophyta</taxon>
        <taxon>Magnoliopsida</taxon>
        <taxon>eudicotyledons</taxon>
        <taxon>Gunneridae</taxon>
        <taxon>Pentapetalae</taxon>
        <taxon>rosids</taxon>
        <taxon>fabids</taxon>
        <taxon>Rosales</taxon>
        <taxon>Rosaceae</taxon>
        <taxon>Amygdaloideae</taxon>
        <taxon>Amygdaleae</taxon>
        <taxon>Prunus</taxon>
    </lineage>
</organism>
<dbReference type="Proteomes" id="UP000327085">
    <property type="component" value="Unassembled WGS sequence"/>
</dbReference>
<dbReference type="PANTHER" id="PTHR43383:SF2">
    <property type="entry name" value="AMIDOHYDROLASE 2 FAMILY PROTEIN"/>
    <property type="match status" value="1"/>
</dbReference>
<protein>
    <submittedName>
        <fullName evidence="2">PREDICTED: Retrovirus-related Pol poly from transposon</fullName>
    </submittedName>
</protein>
<feature type="domain" description="Reverse transcriptase Ty1/copia-type" evidence="1">
    <location>
        <begin position="1"/>
        <end position="91"/>
    </location>
</feature>
<evidence type="ECO:0000313" key="3">
    <source>
        <dbReference type="Proteomes" id="UP000327085"/>
    </source>
</evidence>
<accession>A0A5E4GKL2</accession>
<gene>
    <name evidence="2" type="ORF">ALMOND_2B019691</name>
</gene>
<dbReference type="InterPro" id="IPR013103">
    <property type="entry name" value="RVT_2"/>
</dbReference>
<evidence type="ECO:0000259" key="1">
    <source>
        <dbReference type="Pfam" id="PF07727"/>
    </source>
</evidence>
<proteinExistence type="predicted"/>
<reference evidence="3" key="1">
    <citation type="journal article" date="2020" name="Plant J.">
        <title>Transposons played a major role in the diversification between the closely related almond and peach genomes: results from the almond genome sequence.</title>
        <authorList>
            <person name="Alioto T."/>
            <person name="Alexiou K.G."/>
            <person name="Bardil A."/>
            <person name="Barteri F."/>
            <person name="Castanera R."/>
            <person name="Cruz F."/>
            <person name="Dhingra A."/>
            <person name="Duval H."/>
            <person name="Fernandez I Marti A."/>
            <person name="Frias L."/>
            <person name="Galan B."/>
            <person name="Garcia J.L."/>
            <person name="Howad W."/>
            <person name="Gomez-Garrido J."/>
            <person name="Gut M."/>
            <person name="Julca I."/>
            <person name="Morata J."/>
            <person name="Puigdomenech P."/>
            <person name="Ribeca P."/>
            <person name="Rubio Cabetas M.J."/>
            <person name="Vlasova A."/>
            <person name="Wirthensohn M."/>
            <person name="Garcia-Mas J."/>
            <person name="Gabaldon T."/>
            <person name="Casacuberta J.M."/>
            <person name="Arus P."/>
        </authorList>
    </citation>
    <scope>NUCLEOTIDE SEQUENCE [LARGE SCALE GENOMIC DNA]</scope>
    <source>
        <strain evidence="3">cv. Texas</strain>
    </source>
</reference>
<dbReference type="AlphaFoldDB" id="A0A5E4GKL2"/>